<evidence type="ECO:0000256" key="2">
    <source>
        <dbReference type="ARBA" id="ARBA00022553"/>
    </source>
</evidence>
<protein>
    <submittedName>
        <fullName evidence="4">Uncharacterized protein</fullName>
    </submittedName>
</protein>
<dbReference type="InterPro" id="IPR048335">
    <property type="entry name" value="Pellino_RING"/>
</dbReference>
<dbReference type="GO" id="GO:0061630">
    <property type="term" value="F:ubiquitin protein ligase activity"/>
    <property type="evidence" value="ECO:0007669"/>
    <property type="project" value="InterPro"/>
</dbReference>
<feature type="region of interest" description="Disordered" evidence="3">
    <location>
        <begin position="1"/>
        <end position="50"/>
    </location>
</feature>
<evidence type="ECO:0000313" key="5">
    <source>
        <dbReference type="Proteomes" id="UP000749559"/>
    </source>
</evidence>
<evidence type="ECO:0000256" key="1">
    <source>
        <dbReference type="ARBA" id="ARBA00005639"/>
    </source>
</evidence>
<dbReference type="GO" id="GO:0008592">
    <property type="term" value="P:regulation of Toll signaling pathway"/>
    <property type="evidence" value="ECO:0007669"/>
    <property type="project" value="InterPro"/>
</dbReference>
<dbReference type="Proteomes" id="UP000749559">
    <property type="component" value="Unassembled WGS sequence"/>
</dbReference>
<keyword evidence="2" id="KW-0597">Phosphoprotein</keyword>
<dbReference type="GO" id="GO:0000209">
    <property type="term" value="P:protein polyubiquitination"/>
    <property type="evidence" value="ECO:0007669"/>
    <property type="project" value="InterPro"/>
</dbReference>
<feature type="non-terminal residue" evidence="4">
    <location>
        <position position="1"/>
    </location>
</feature>
<comment type="similarity">
    <text evidence="1">Belongs to the pellino family.</text>
</comment>
<dbReference type="Pfam" id="PF04710">
    <property type="entry name" value="Pellino_FHA"/>
    <property type="match status" value="1"/>
</dbReference>
<comment type="caution">
    <text evidence="4">The sequence shown here is derived from an EMBL/GenBank/DDBJ whole genome shotgun (WGS) entry which is preliminary data.</text>
</comment>
<feature type="compositionally biased region" description="Polar residues" evidence="3">
    <location>
        <begin position="1"/>
        <end position="13"/>
    </location>
</feature>
<dbReference type="PANTHER" id="PTHR12098">
    <property type="entry name" value="E3 UBIQUITIN-PROTEIN LIGASE PELLINO-RELATED"/>
    <property type="match status" value="1"/>
</dbReference>
<reference evidence="4" key="1">
    <citation type="submission" date="2022-03" db="EMBL/GenBank/DDBJ databases">
        <authorList>
            <person name="Martin C."/>
        </authorList>
    </citation>
    <scope>NUCLEOTIDE SEQUENCE</scope>
</reference>
<accession>A0A8J1U6Z3</accession>
<gene>
    <name evidence="4" type="ORF">OFUS_LOCUS15896</name>
</gene>
<evidence type="ECO:0000256" key="3">
    <source>
        <dbReference type="SAM" id="MobiDB-lite"/>
    </source>
</evidence>
<dbReference type="AlphaFoldDB" id="A0A8J1U6Z3"/>
<dbReference type="OrthoDB" id="6256351at2759"/>
<organism evidence="4 5">
    <name type="scientific">Owenia fusiformis</name>
    <name type="common">Polychaete worm</name>
    <dbReference type="NCBI Taxonomy" id="6347"/>
    <lineage>
        <taxon>Eukaryota</taxon>
        <taxon>Metazoa</taxon>
        <taxon>Spiralia</taxon>
        <taxon>Lophotrochozoa</taxon>
        <taxon>Annelida</taxon>
        <taxon>Polychaeta</taxon>
        <taxon>Sedentaria</taxon>
        <taxon>Canalipalpata</taxon>
        <taxon>Sabellida</taxon>
        <taxon>Oweniida</taxon>
        <taxon>Oweniidae</taxon>
        <taxon>Owenia</taxon>
    </lineage>
</organism>
<dbReference type="InterPro" id="IPR006800">
    <property type="entry name" value="Pellino_fam"/>
</dbReference>
<proteinExistence type="inferred from homology"/>
<dbReference type="InterPro" id="IPR048334">
    <property type="entry name" value="Pellino_FHA"/>
</dbReference>
<sequence length="605" mass="66715">FNNNSPDPSSQYLSISPKSSTIISSQESTQEEGSSFQSTPLVRGEPDGASIPFQVASQPFDILAKPFGATSDALNQGTKLNPGTILTFTDPRLKIQNTNLTEWGNDILPIPKDSELQNYSLDNAKQFPNIDKHLNDIRTTSGASNFGNPTSDFLKQLHPSGFSDILQHSGGSTKRRRAEPEPTEKFVRLVSRRQHAEAITDKPVMYGELVILGYNGNLPQGDKGRRRSKYCLLKRKKANGVKPLRKHVVNRPHESSIVQDSEQHSVSYTLSRNQAIVVEYTHDDDTDMFQIGRSSDEPIDFITMDTIPGNQRTDNAVVTQSTISRFACRILVEREPPYTARIYAAGFDSAKNIFLGEKATKWNTDGDGIDGLTTNGILIMRSKGGFSDQSEPGVWQEVSVGGGIYALRESRSTPQRSSLVEDENNILEDGTLIDLCGATLLWRSAEGLKNVPSQSQLQSQVAAINAGRPQCPVGLNTLVLPSKNTISISDKQPYVYLECGHVHGKHDWGDKEHDNSKRMCPMCRKVGLFTKLLLGNETSLYTSRDPPTHCFCPCAHMASEHTVKYWASIAIPHGCHGFQAMCPFCATPLDGVPGFTKLIFQDNVD</sequence>
<keyword evidence="5" id="KW-1185">Reference proteome</keyword>
<dbReference type="Pfam" id="PF20723">
    <property type="entry name" value="Pellino_RING"/>
    <property type="match status" value="1"/>
</dbReference>
<dbReference type="EMBL" id="CAIIXF020000008">
    <property type="protein sequence ID" value="CAH1790722.1"/>
    <property type="molecule type" value="Genomic_DNA"/>
</dbReference>
<feature type="compositionally biased region" description="Low complexity" evidence="3">
    <location>
        <begin position="14"/>
        <end position="39"/>
    </location>
</feature>
<name>A0A8J1U6Z3_OWEFU</name>
<evidence type="ECO:0000313" key="4">
    <source>
        <dbReference type="EMBL" id="CAH1790722.1"/>
    </source>
</evidence>
<dbReference type="PANTHER" id="PTHR12098:SF2">
    <property type="entry name" value="PROTEIN PELLINO"/>
    <property type="match status" value="1"/>
</dbReference>